<evidence type="ECO:0000313" key="1">
    <source>
        <dbReference type="EMBL" id="KAI9911374.1"/>
    </source>
</evidence>
<reference evidence="1 2" key="1">
    <citation type="journal article" date="2022" name="bioRxiv">
        <title>The genome of the oomycete Peronosclerospora sorghi, a cosmopolitan pathogen of maize and sorghum, is inflated with dispersed pseudogenes.</title>
        <authorList>
            <person name="Fletcher K."/>
            <person name="Martin F."/>
            <person name="Isakeit T."/>
            <person name="Cavanaugh K."/>
            <person name="Magill C."/>
            <person name="Michelmore R."/>
        </authorList>
    </citation>
    <scope>NUCLEOTIDE SEQUENCE [LARGE SCALE GENOMIC DNA]</scope>
    <source>
        <strain evidence="1">P6</strain>
    </source>
</reference>
<proteinExistence type="predicted"/>
<keyword evidence="2" id="KW-1185">Reference proteome</keyword>
<organism evidence="1 2">
    <name type="scientific">Peronosclerospora sorghi</name>
    <dbReference type="NCBI Taxonomy" id="230839"/>
    <lineage>
        <taxon>Eukaryota</taxon>
        <taxon>Sar</taxon>
        <taxon>Stramenopiles</taxon>
        <taxon>Oomycota</taxon>
        <taxon>Peronosporomycetes</taxon>
        <taxon>Peronosporales</taxon>
        <taxon>Peronosporaceae</taxon>
        <taxon>Peronosclerospora</taxon>
    </lineage>
</organism>
<sequence>MTTRSLWAFTFCHLEKVVGSNTTLRLRPKHVWGDGGNEYGCMSLQAWKEWLKLQYHTADSSSVFGKDNKTTKIGGVATKHCWYIPVHGNEGKQC</sequence>
<accession>A0ACC0VZU4</accession>
<dbReference type="EMBL" id="CM047584">
    <property type="protein sequence ID" value="KAI9911374.1"/>
    <property type="molecule type" value="Genomic_DNA"/>
</dbReference>
<comment type="caution">
    <text evidence="1">The sequence shown here is derived from an EMBL/GenBank/DDBJ whole genome shotgun (WGS) entry which is preliminary data.</text>
</comment>
<gene>
    <name evidence="1" type="ORF">PsorP6_009200</name>
</gene>
<evidence type="ECO:0000313" key="2">
    <source>
        <dbReference type="Proteomes" id="UP001163321"/>
    </source>
</evidence>
<dbReference type="Proteomes" id="UP001163321">
    <property type="component" value="Chromosome 5"/>
</dbReference>
<name>A0ACC0VZU4_9STRA</name>
<protein>
    <submittedName>
        <fullName evidence="1">Uncharacterized protein</fullName>
    </submittedName>
</protein>